<dbReference type="PANTHER" id="PTHR23502">
    <property type="entry name" value="MAJOR FACILITATOR SUPERFAMILY"/>
    <property type="match status" value="1"/>
</dbReference>
<keyword evidence="3" id="KW-0813">Transport</keyword>
<dbReference type="InterPro" id="IPR036259">
    <property type="entry name" value="MFS_trans_sf"/>
</dbReference>
<feature type="transmembrane region" description="Helical" evidence="8">
    <location>
        <begin position="354"/>
        <end position="373"/>
    </location>
</feature>
<keyword evidence="7 8" id="KW-0472">Membrane</keyword>
<evidence type="ECO:0000256" key="8">
    <source>
        <dbReference type="SAM" id="Phobius"/>
    </source>
</evidence>
<evidence type="ECO:0000259" key="9">
    <source>
        <dbReference type="PROSITE" id="PS50850"/>
    </source>
</evidence>
<evidence type="ECO:0000256" key="5">
    <source>
        <dbReference type="ARBA" id="ARBA00022692"/>
    </source>
</evidence>
<name>A0ABU0EWI8_9PSEU</name>
<comment type="subcellular location">
    <subcellularLocation>
        <location evidence="1">Cell membrane</location>
        <topology evidence="1">Multi-pass membrane protein</topology>
    </subcellularLocation>
</comment>
<evidence type="ECO:0000256" key="4">
    <source>
        <dbReference type="ARBA" id="ARBA00022475"/>
    </source>
</evidence>
<dbReference type="InterPro" id="IPR011701">
    <property type="entry name" value="MFS"/>
</dbReference>
<evidence type="ECO:0000313" key="11">
    <source>
        <dbReference type="Proteomes" id="UP001229651"/>
    </source>
</evidence>
<evidence type="ECO:0000256" key="3">
    <source>
        <dbReference type="ARBA" id="ARBA00022448"/>
    </source>
</evidence>
<evidence type="ECO:0000313" key="10">
    <source>
        <dbReference type="EMBL" id="MDQ0379667.1"/>
    </source>
</evidence>
<feature type="transmembrane region" description="Helical" evidence="8">
    <location>
        <begin position="261"/>
        <end position="278"/>
    </location>
</feature>
<evidence type="ECO:0000256" key="7">
    <source>
        <dbReference type="ARBA" id="ARBA00023136"/>
    </source>
</evidence>
<dbReference type="Pfam" id="PF07690">
    <property type="entry name" value="MFS_1"/>
    <property type="match status" value="1"/>
</dbReference>
<feature type="transmembrane region" description="Helical" evidence="8">
    <location>
        <begin position="54"/>
        <end position="75"/>
    </location>
</feature>
<feature type="domain" description="Major facilitator superfamily (MFS) profile" evidence="9">
    <location>
        <begin position="18"/>
        <end position="405"/>
    </location>
</feature>
<gene>
    <name evidence="10" type="ORF">FB470_003661</name>
</gene>
<dbReference type="NCBIfam" id="TIGR00710">
    <property type="entry name" value="efflux_Bcr_CflA"/>
    <property type="match status" value="1"/>
</dbReference>
<comment type="similarity">
    <text evidence="2">Belongs to the major facilitator superfamily. Bcr/CmlA family.</text>
</comment>
<proteinExistence type="inferred from homology"/>
<dbReference type="CDD" id="cd17320">
    <property type="entry name" value="MFS_MdfA_MDR_like"/>
    <property type="match status" value="1"/>
</dbReference>
<comment type="caution">
    <text evidence="10">The sequence shown here is derived from an EMBL/GenBank/DDBJ whole genome shotgun (WGS) entry which is preliminary data.</text>
</comment>
<feature type="transmembrane region" description="Helical" evidence="8">
    <location>
        <begin position="290"/>
        <end position="311"/>
    </location>
</feature>
<feature type="transmembrane region" description="Helical" evidence="8">
    <location>
        <begin position="145"/>
        <end position="163"/>
    </location>
</feature>
<dbReference type="NCBIfam" id="NF008314">
    <property type="entry name" value="PRK11102.1"/>
    <property type="match status" value="1"/>
</dbReference>
<organism evidence="10 11">
    <name type="scientific">Amycolatopsis thermophila</name>
    <dbReference type="NCBI Taxonomy" id="206084"/>
    <lineage>
        <taxon>Bacteria</taxon>
        <taxon>Bacillati</taxon>
        <taxon>Actinomycetota</taxon>
        <taxon>Actinomycetes</taxon>
        <taxon>Pseudonocardiales</taxon>
        <taxon>Pseudonocardiaceae</taxon>
        <taxon>Amycolatopsis</taxon>
    </lineage>
</organism>
<feature type="transmembrane region" description="Helical" evidence="8">
    <location>
        <begin position="225"/>
        <end position="249"/>
    </location>
</feature>
<feature type="transmembrane region" description="Helical" evidence="8">
    <location>
        <begin position="317"/>
        <end position="342"/>
    </location>
</feature>
<dbReference type="EMBL" id="JAUSUT010000001">
    <property type="protein sequence ID" value="MDQ0379667.1"/>
    <property type="molecule type" value="Genomic_DNA"/>
</dbReference>
<dbReference type="InterPro" id="IPR004812">
    <property type="entry name" value="Efflux_drug-R_Bcr/CmlA"/>
</dbReference>
<protein>
    <submittedName>
        <fullName evidence="10">DHA1 family bicyclomycin/chloramphenicol resistance-like MFS transporter</fullName>
    </submittedName>
</protein>
<keyword evidence="4" id="KW-1003">Cell membrane</keyword>
<keyword evidence="11" id="KW-1185">Reference proteome</keyword>
<dbReference type="InterPro" id="IPR020846">
    <property type="entry name" value="MFS_dom"/>
</dbReference>
<feature type="transmembrane region" description="Helical" evidence="8">
    <location>
        <begin position="379"/>
        <end position="400"/>
    </location>
</feature>
<evidence type="ECO:0000256" key="6">
    <source>
        <dbReference type="ARBA" id="ARBA00022989"/>
    </source>
</evidence>
<reference evidence="10 11" key="1">
    <citation type="submission" date="2023-07" db="EMBL/GenBank/DDBJ databases">
        <title>Sequencing the genomes of 1000 actinobacteria strains.</title>
        <authorList>
            <person name="Klenk H.-P."/>
        </authorList>
    </citation>
    <scope>NUCLEOTIDE SEQUENCE [LARGE SCALE GENOMIC DNA]</scope>
    <source>
        <strain evidence="10 11">DSM 45805</strain>
    </source>
</reference>
<dbReference type="PROSITE" id="PS50850">
    <property type="entry name" value="MFS"/>
    <property type="match status" value="1"/>
</dbReference>
<feature type="transmembrane region" description="Helical" evidence="8">
    <location>
        <begin position="87"/>
        <end position="106"/>
    </location>
</feature>
<keyword evidence="5 8" id="KW-0812">Transmembrane</keyword>
<dbReference type="Proteomes" id="UP001229651">
    <property type="component" value="Unassembled WGS sequence"/>
</dbReference>
<keyword evidence="6 8" id="KW-1133">Transmembrane helix</keyword>
<evidence type="ECO:0000256" key="2">
    <source>
        <dbReference type="ARBA" id="ARBA00006236"/>
    </source>
</evidence>
<dbReference type="SUPFAM" id="SSF103473">
    <property type="entry name" value="MFS general substrate transporter"/>
    <property type="match status" value="1"/>
</dbReference>
<sequence length="406" mass="41010">MSTAAVTATAKTGRTPGTLRYALILGGLSAFAPLSIDMYLPALPRMAADLHSSAPTLQLTLTAFVIGLAVGQLIAGPLSDSLGRRRPLLAGLALYAVASVLCAVTPSAELLIAGRCVQALGAAAGIVIARACVRDLFSGSAMTKFFSMLMLVSGLAPILAPVVGGQVLRLTSWRGVFVVLAVFGAVLLIAAAVALPETLPAERRRPARIGATLRGYAGLLRDRSFLGYSASAGLVFAGLFAYISASSFVLQGVYGLSPQEYSLVFGANGLGIVIAGQVNGRIVGRVRERALLTAGLCASAAGGAGVLLAALTGVPLGVLLVPLLVMVSSIGLVMPNASSLALAEHPHHAGSASALLGVMQFVVGGLATPLVGIGGDTSAVPMGAVMTSFAVVALLTFATLTRRRAA</sequence>
<feature type="transmembrane region" description="Helical" evidence="8">
    <location>
        <begin position="21"/>
        <end position="42"/>
    </location>
</feature>
<dbReference type="RefSeq" id="WP_306993134.1">
    <property type="nucleotide sequence ID" value="NZ_JAUSUT010000001.1"/>
</dbReference>
<feature type="transmembrane region" description="Helical" evidence="8">
    <location>
        <begin position="112"/>
        <end position="133"/>
    </location>
</feature>
<dbReference type="Gene3D" id="1.20.1720.10">
    <property type="entry name" value="Multidrug resistance protein D"/>
    <property type="match status" value="1"/>
</dbReference>
<accession>A0ABU0EWI8</accession>
<dbReference type="PANTHER" id="PTHR23502:SF132">
    <property type="entry name" value="POLYAMINE TRANSPORTER 2-RELATED"/>
    <property type="match status" value="1"/>
</dbReference>
<dbReference type="PROSITE" id="PS00216">
    <property type="entry name" value="SUGAR_TRANSPORT_1"/>
    <property type="match status" value="1"/>
</dbReference>
<evidence type="ECO:0000256" key="1">
    <source>
        <dbReference type="ARBA" id="ARBA00004651"/>
    </source>
</evidence>
<feature type="transmembrane region" description="Helical" evidence="8">
    <location>
        <begin position="175"/>
        <end position="195"/>
    </location>
</feature>
<dbReference type="InterPro" id="IPR005829">
    <property type="entry name" value="Sugar_transporter_CS"/>
</dbReference>